<gene>
    <name evidence="1" type="ORF">NXT3_PB00387</name>
</gene>
<keyword evidence="1" id="KW-0614">Plasmid</keyword>
<proteinExistence type="predicted"/>
<dbReference type="EMBL" id="CP024309">
    <property type="protein sequence ID" value="AUX79042.1"/>
    <property type="molecule type" value="Genomic_DNA"/>
</dbReference>
<organism evidence="1 2">
    <name type="scientific">Rhizobium fredii</name>
    <name type="common">Sinorhizobium fredii</name>
    <dbReference type="NCBI Taxonomy" id="380"/>
    <lineage>
        <taxon>Bacteria</taxon>
        <taxon>Pseudomonadati</taxon>
        <taxon>Pseudomonadota</taxon>
        <taxon>Alphaproteobacteria</taxon>
        <taxon>Hyphomicrobiales</taxon>
        <taxon>Rhizobiaceae</taxon>
        <taxon>Sinorhizobium/Ensifer group</taxon>
        <taxon>Sinorhizobium</taxon>
    </lineage>
</organism>
<name>A0A2L0HCZ7_RHIFR</name>
<protein>
    <submittedName>
        <fullName evidence="1">Uncharacterized protein</fullName>
    </submittedName>
</protein>
<dbReference type="Proteomes" id="UP000239340">
    <property type="component" value="Plasmid pSfreNXT3b"/>
</dbReference>
<accession>A0A2L0HCZ7</accession>
<reference evidence="1 2" key="1">
    <citation type="submission" date="2017-10" db="EMBL/GenBank/DDBJ databases">
        <title>Analysis of the genome sequences of Rhizobium populations associated to common bean (phaseolus vulgaris).</title>
        <authorList>
            <person name="Bustos P."/>
            <person name="Santamaria R.I."/>
            <person name="Miranda-Sanchez F."/>
            <person name="Perez-Carrascal O."/>
            <person name="Juarez S."/>
            <person name="Lozano L."/>
            <person name="Martinez-Flores I."/>
            <person name="Vinuesa P."/>
            <person name="Martinez-Romero E."/>
            <person name="Cevallos M.A."/>
            <person name="Romero D."/>
            <person name="Davila G."/>
            <person name="Gonzalez V."/>
        </authorList>
    </citation>
    <scope>NUCLEOTIDE SEQUENCE [LARGE SCALE GENOMIC DNA]</scope>
    <source>
        <strain evidence="1 2">NXT3</strain>
        <plasmid evidence="2">Plasmid psfrenxt3b</plasmid>
    </source>
</reference>
<geneLocation type="plasmid" evidence="2">
    <name>psfrenxt3b</name>
</geneLocation>
<evidence type="ECO:0000313" key="1">
    <source>
        <dbReference type="EMBL" id="AUX79042.1"/>
    </source>
</evidence>
<dbReference type="AlphaFoldDB" id="A0A2L0HCZ7"/>
<dbReference type="RefSeq" id="WP_052035333.1">
    <property type="nucleotide sequence ID" value="NZ_CP024309.1"/>
</dbReference>
<sequence>MSKIESLRETFDVEGFVYFDLSEFLPGLPRIAEGVERIEDRFWSAIIKNRDGVADYYQDSRAAAAHEMAIADYTAGEFSYSFKRLEDTPTSNRNFVFWGVKTLLSSEPMFELLKQITGRQATAIRRFYFNRFDEGEFLYTHTDPGQSFGLVLNLTKGWEPNHGGLTMVQTDDRKAIRACLVPTEFQALIFDTSARLIPHFVSMVTARPKAKRIAVVVRYDAE</sequence>
<dbReference type="Gene3D" id="2.60.120.620">
    <property type="entry name" value="q2cbj1_9rhob like domain"/>
    <property type="match status" value="1"/>
</dbReference>
<evidence type="ECO:0000313" key="2">
    <source>
        <dbReference type="Proteomes" id="UP000239340"/>
    </source>
</evidence>